<reference evidence="1" key="1">
    <citation type="submission" date="2021-06" db="EMBL/GenBank/DDBJ databases">
        <authorList>
            <person name="Kallberg Y."/>
            <person name="Tangrot J."/>
            <person name="Rosling A."/>
        </authorList>
    </citation>
    <scope>NUCLEOTIDE SEQUENCE</scope>
    <source>
        <strain evidence="1">BR232B</strain>
    </source>
</reference>
<gene>
    <name evidence="1" type="ORF">PBRASI_LOCUS7568</name>
</gene>
<evidence type="ECO:0000313" key="2">
    <source>
        <dbReference type="Proteomes" id="UP000789739"/>
    </source>
</evidence>
<dbReference type="Proteomes" id="UP000789739">
    <property type="component" value="Unassembled WGS sequence"/>
</dbReference>
<keyword evidence="2" id="KW-1185">Reference proteome</keyword>
<sequence length="627" mass="72557">MSLNNLSPELKVEIVLHLSNPTLLARCSHEWNSIVNLPSTKSRWLINRYGKTHALFHAVRMSKPFINLDVVEHLFVQKVHISRYFIQRLMLGFGSYDRRLIDLKLKQKTKPPDSDRIRSIQNRIQSPWASNLSFDVFSRLLKEGHDRFDGNDIPVRGNDMESFYYLSACPLAINQARTKLRENKEDIKTLIRRYKFAPFPPRPRIRKHILERKEDGKIGLRPYSDTESELHTANCADYPALDGYEDVRQLNFIARAILIYPKLVNVWKKNGYHEIVNDVNDLVMQGSLLILYPPSPSDDWVKPGLDQVVEKLNSLMLLGFELTDALSGDALISFEHRLNDIGEILLDAFAVVRNVSKREIISICLTELLNPDRNLKRHDSLDFIVNQIENPEEEILSVFKKYEIIRSVDENLAAFTKYKLGKYTTKSQSIFLPFTCLKYTPIMYRYIAAKFGAQSKVAKYLMKEVTAVRIAITLMEEISSQQLPSDLTSLRWPDSITIFNEYYKAKIPLKATFLPLFGKCQNDSVIKCLFEGYLADLFGLKVEYQPLRITQIPVLNTVTPLMQGVSKKIKINSMKELQLKWRNVLLLYKLKNKEAKNYKFKEALQEFTQRIDNFTQEEDAAGIFQSG</sequence>
<dbReference type="AlphaFoldDB" id="A0A9N9CGM4"/>
<dbReference type="OrthoDB" id="270318at2759"/>
<dbReference type="EMBL" id="CAJVPI010001189">
    <property type="protein sequence ID" value="CAG8599656.1"/>
    <property type="molecule type" value="Genomic_DNA"/>
</dbReference>
<proteinExistence type="predicted"/>
<evidence type="ECO:0000313" key="1">
    <source>
        <dbReference type="EMBL" id="CAG8599656.1"/>
    </source>
</evidence>
<name>A0A9N9CGM4_9GLOM</name>
<comment type="caution">
    <text evidence="1">The sequence shown here is derived from an EMBL/GenBank/DDBJ whole genome shotgun (WGS) entry which is preliminary data.</text>
</comment>
<protein>
    <submittedName>
        <fullName evidence="1">6665_t:CDS:1</fullName>
    </submittedName>
</protein>
<accession>A0A9N9CGM4</accession>
<organism evidence="1 2">
    <name type="scientific">Paraglomus brasilianum</name>
    <dbReference type="NCBI Taxonomy" id="144538"/>
    <lineage>
        <taxon>Eukaryota</taxon>
        <taxon>Fungi</taxon>
        <taxon>Fungi incertae sedis</taxon>
        <taxon>Mucoromycota</taxon>
        <taxon>Glomeromycotina</taxon>
        <taxon>Glomeromycetes</taxon>
        <taxon>Paraglomerales</taxon>
        <taxon>Paraglomeraceae</taxon>
        <taxon>Paraglomus</taxon>
    </lineage>
</organism>